<sequence>MSNEAFTADASEGKKGRADPDDEQYQKNLRRPAEVKEDIKQMSDRSRVSLILNSEAFRRELEEIVDEQLRQGNAPASLLALQQISNLLLPNHNAASYSSC</sequence>
<dbReference type="Proteomes" id="UP001164746">
    <property type="component" value="Chromosome 12"/>
</dbReference>
<dbReference type="InterPro" id="IPR051017">
    <property type="entry name" value="Aldolase-II_Adducin_sf"/>
</dbReference>
<organism evidence="2 3">
    <name type="scientific">Mya arenaria</name>
    <name type="common">Soft-shell clam</name>
    <dbReference type="NCBI Taxonomy" id="6604"/>
    <lineage>
        <taxon>Eukaryota</taxon>
        <taxon>Metazoa</taxon>
        <taxon>Spiralia</taxon>
        <taxon>Lophotrochozoa</taxon>
        <taxon>Mollusca</taxon>
        <taxon>Bivalvia</taxon>
        <taxon>Autobranchia</taxon>
        <taxon>Heteroconchia</taxon>
        <taxon>Euheterodonta</taxon>
        <taxon>Imparidentia</taxon>
        <taxon>Neoheterodontei</taxon>
        <taxon>Myida</taxon>
        <taxon>Myoidea</taxon>
        <taxon>Myidae</taxon>
        <taxon>Mya</taxon>
    </lineage>
</organism>
<reference evidence="2" key="1">
    <citation type="submission" date="2022-11" db="EMBL/GenBank/DDBJ databases">
        <title>Centuries of genome instability and evolution in soft-shell clam transmissible cancer (bioRxiv).</title>
        <authorList>
            <person name="Hart S.F.M."/>
            <person name="Yonemitsu M.A."/>
            <person name="Giersch R.M."/>
            <person name="Beal B.F."/>
            <person name="Arriagada G."/>
            <person name="Davis B.W."/>
            <person name="Ostrander E.A."/>
            <person name="Goff S.P."/>
            <person name="Metzger M.J."/>
        </authorList>
    </citation>
    <scope>NUCLEOTIDE SEQUENCE</scope>
    <source>
        <strain evidence="2">MELC-2E11</strain>
        <tissue evidence="2">Siphon/mantle</tissue>
    </source>
</reference>
<dbReference type="PANTHER" id="PTHR10672">
    <property type="entry name" value="ADDUCIN"/>
    <property type="match status" value="1"/>
</dbReference>
<keyword evidence="3" id="KW-1185">Reference proteome</keyword>
<proteinExistence type="predicted"/>
<dbReference type="EMBL" id="CP111023">
    <property type="protein sequence ID" value="WAR21650.1"/>
    <property type="molecule type" value="Genomic_DNA"/>
</dbReference>
<gene>
    <name evidence="2" type="ORF">MAR_015624</name>
</gene>
<feature type="region of interest" description="Disordered" evidence="1">
    <location>
        <begin position="1"/>
        <end position="40"/>
    </location>
</feature>
<accession>A0ABY7FHI5</accession>
<protein>
    <submittedName>
        <fullName evidence="2">ADD1-like protein</fullName>
    </submittedName>
</protein>
<evidence type="ECO:0000313" key="2">
    <source>
        <dbReference type="EMBL" id="WAR21650.1"/>
    </source>
</evidence>
<evidence type="ECO:0000256" key="1">
    <source>
        <dbReference type="SAM" id="MobiDB-lite"/>
    </source>
</evidence>
<feature type="compositionally biased region" description="Basic and acidic residues" evidence="1">
    <location>
        <begin position="31"/>
        <end position="40"/>
    </location>
</feature>
<evidence type="ECO:0000313" key="3">
    <source>
        <dbReference type="Proteomes" id="UP001164746"/>
    </source>
</evidence>
<name>A0ABY7FHI5_MYAAR</name>
<dbReference type="PANTHER" id="PTHR10672:SF3">
    <property type="entry name" value="PROTEIN HU-LI TAI SHAO"/>
    <property type="match status" value="1"/>
</dbReference>